<sequence length="109" mass="12709">MKILKIDSGEAKFLSKDGDSYSNIDLIEKEDILRLMKLCINEEVIYDISENQGKLKINSPAQKIIYDKIVSKFEELINNKENIINNVHTDFKKAFEKYSSYNEENKNKS</sequence>
<organism evidence="1 2">
    <name type="scientific">Massilicoli timonensis</name>
    <dbReference type="NCBI Taxonomy" id="2015901"/>
    <lineage>
        <taxon>Bacteria</taxon>
        <taxon>Bacillati</taxon>
        <taxon>Bacillota</taxon>
        <taxon>Erysipelotrichia</taxon>
        <taxon>Erysipelotrichales</taxon>
        <taxon>Erysipelotrichaceae</taxon>
        <taxon>Massilicoli</taxon>
    </lineage>
</organism>
<name>A0ABT1SHQ5_9FIRM</name>
<reference evidence="1 2" key="1">
    <citation type="submission" date="2022-06" db="EMBL/GenBank/DDBJ databases">
        <title>Isolation of gut microbiota from human fecal samples.</title>
        <authorList>
            <person name="Pamer E.G."/>
            <person name="Barat B."/>
            <person name="Waligurski E."/>
            <person name="Medina S."/>
            <person name="Paddock L."/>
            <person name="Mostad J."/>
        </authorList>
    </citation>
    <scope>NUCLEOTIDE SEQUENCE [LARGE SCALE GENOMIC DNA]</scope>
    <source>
        <strain evidence="1 2">DFI.6.1</strain>
    </source>
</reference>
<keyword evidence="2" id="KW-1185">Reference proteome</keyword>
<evidence type="ECO:0000313" key="2">
    <source>
        <dbReference type="Proteomes" id="UP001524435"/>
    </source>
</evidence>
<evidence type="ECO:0000313" key="1">
    <source>
        <dbReference type="EMBL" id="MCQ5120734.1"/>
    </source>
</evidence>
<accession>A0ABT1SHQ5</accession>
<dbReference type="Proteomes" id="UP001524435">
    <property type="component" value="Unassembled WGS sequence"/>
</dbReference>
<dbReference type="EMBL" id="JANGCH010000001">
    <property type="protein sequence ID" value="MCQ5120734.1"/>
    <property type="molecule type" value="Genomic_DNA"/>
</dbReference>
<protein>
    <submittedName>
        <fullName evidence="1">Uncharacterized protein</fullName>
    </submittedName>
</protein>
<comment type="caution">
    <text evidence="1">The sequence shown here is derived from an EMBL/GenBank/DDBJ whole genome shotgun (WGS) entry which is preliminary data.</text>
</comment>
<gene>
    <name evidence="1" type="ORF">NE663_00465</name>
</gene>
<dbReference type="RefSeq" id="WP_256197222.1">
    <property type="nucleotide sequence ID" value="NZ_JANGCH010000001.1"/>
</dbReference>
<proteinExistence type="predicted"/>